<keyword evidence="2" id="KW-0805">Transcription regulation</keyword>
<dbReference type="InterPro" id="IPR050370">
    <property type="entry name" value="HES_HEY"/>
</dbReference>
<dbReference type="GO" id="GO:0005634">
    <property type="term" value="C:nucleus"/>
    <property type="evidence" value="ECO:0007669"/>
    <property type="project" value="UniProtKB-SubCell"/>
</dbReference>
<dbReference type="PANTHER" id="PTHR10985">
    <property type="entry name" value="BASIC HELIX-LOOP-HELIX TRANSCRIPTION FACTOR, HES-RELATED"/>
    <property type="match status" value="1"/>
</dbReference>
<dbReference type="Gene3D" id="6.10.250.980">
    <property type="match status" value="1"/>
</dbReference>
<feature type="region of interest" description="Disordered" evidence="5">
    <location>
        <begin position="482"/>
        <end position="567"/>
    </location>
</feature>
<keyword evidence="3" id="KW-0804">Transcription</keyword>
<accession>A0ABD0L2Z1</accession>
<evidence type="ECO:0000313" key="7">
    <source>
        <dbReference type="EMBL" id="KAK7493898.1"/>
    </source>
</evidence>
<feature type="domain" description="BHLH" evidence="6">
    <location>
        <begin position="1"/>
        <end position="55"/>
    </location>
</feature>
<dbReference type="FunFam" id="4.10.280.10:FF:000079">
    <property type="entry name" value="CLUMA_CG001539, isoform A"/>
    <property type="match status" value="1"/>
</dbReference>
<evidence type="ECO:0000256" key="3">
    <source>
        <dbReference type="ARBA" id="ARBA00023163"/>
    </source>
</evidence>
<feature type="non-terminal residue" evidence="7">
    <location>
        <position position="1"/>
    </location>
</feature>
<evidence type="ECO:0000256" key="5">
    <source>
        <dbReference type="SAM" id="MobiDB-lite"/>
    </source>
</evidence>
<dbReference type="Gene3D" id="4.10.280.10">
    <property type="entry name" value="Helix-loop-helix DNA-binding domain"/>
    <property type="match status" value="1"/>
</dbReference>
<dbReference type="InterPro" id="IPR011598">
    <property type="entry name" value="bHLH_dom"/>
</dbReference>
<comment type="subcellular location">
    <subcellularLocation>
        <location evidence="1">Nucleus</location>
    </subcellularLocation>
</comment>
<keyword evidence="4" id="KW-0539">Nucleus</keyword>
<feature type="compositionally biased region" description="Polar residues" evidence="5">
    <location>
        <begin position="194"/>
        <end position="203"/>
    </location>
</feature>
<gene>
    <name evidence="7" type="ORF">BaRGS_00014780</name>
</gene>
<dbReference type="Pfam" id="PF00010">
    <property type="entry name" value="HLH"/>
    <property type="match status" value="1"/>
</dbReference>
<protein>
    <recommendedName>
        <fullName evidence="6">BHLH domain-containing protein</fullName>
    </recommendedName>
</protein>
<dbReference type="InterPro" id="IPR036638">
    <property type="entry name" value="HLH_DNA-bd_sf"/>
</dbReference>
<sequence length="673" mass="72834">DPMSHRIIEKRRRDRMNNCLADLSRLIPTSYLKQGQGRIEKTEIIEMAIRHIKNLQAQVDGKPQTHASSKTLQGNTPAHFRLSPAPLADSGKLWHTRTVKMATTALDVLPEMTMSWFSTSLKQRSRRRGYINFAQGYVHRISFNCPTDFEVVIRAKCRKQRSPTISSAKLTNGKKKSATVGVLALQVQAEVGETQGQESTTRTAAEGDPHQSHAPGGPEEEARGGSGEQEKTSELSCCQQRFYMGFKECQEELMCYLVEGEGMLASEPFCNRISDYLNAAGQRFNVSQSRNEDKEGVQTELENQRLAPSPFHGGPSSQNMLEPLMPLLPNPVSAGMMIPASPVRDKHLRNLLTSRALQQLEGEQEGMVHPLNKPSCLDAVTPQSSTVTTVTTSSVSSTSPVPPFSGHDLCSDRAMSCATSESSLNGGHSSGYFSENSGVDRLSNISSSIAPAVLMTKDSRAINAYKFKHNITKRFSQEGKVISQSYDGSSSASSRDLDDEHQHGHHVKHRSSKVKSRHASSSDSGPYPTSECSSGLASGASHDGSSSSSGGGERNRSRHCKATARSSSMSNFAGSGGDCCSRAALPLPGFVLHPSGTHYMPMSVCHANIPDMFDAGMEAAPGAPVFHPISIPVHFRGPVISMPNINICTDTHGGDACKLADGTAQIKDCKDFK</sequence>
<reference evidence="7 8" key="1">
    <citation type="journal article" date="2023" name="Sci. Data">
        <title>Genome assembly of the Korean intertidal mud-creeper Batillaria attramentaria.</title>
        <authorList>
            <person name="Patra A.K."/>
            <person name="Ho P.T."/>
            <person name="Jun S."/>
            <person name="Lee S.J."/>
            <person name="Kim Y."/>
            <person name="Won Y.J."/>
        </authorList>
    </citation>
    <scope>NUCLEOTIDE SEQUENCE [LARGE SCALE GENOMIC DNA]</scope>
    <source>
        <strain evidence="7">Wonlab-2016</strain>
    </source>
</reference>
<evidence type="ECO:0000313" key="8">
    <source>
        <dbReference type="Proteomes" id="UP001519460"/>
    </source>
</evidence>
<feature type="compositionally biased region" description="Basic residues" evidence="5">
    <location>
        <begin position="503"/>
        <end position="518"/>
    </location>
</feature>
<name>A0ABD0L2Z1_9CAEN</name>
<feature type="region of interest" description="Disordered" evidence="5">
    <location>
        <begin position="286"/>
        <end position="311"/>
    </location>
</feature>
<proteinExistence type="predicted"/>
<feature type="compositionally biased region" description="Low complexity" evidence="5">
    <location>
        <begin position="483"/>
        <end position="494"/>
    </location>
</feature>
<keyword evidence="8" id="KW-1185">Reference proteome</keyword>
<dbReference type="AlphaFoldDB" id="A0ABD0L2Z1"/>
<evidence type="ECO:0000259" key="6">
    <source>
        <dbReference type="PROSITE" id="PS50888"/>
    </source>
</evidence>
<evidence type="ECO:0000256" key="2">
    <source>
        <dbReference type="ARBA" id="ARBA00023015"/>
    </source>
</evidence>
<feature type="region of interest" description="Disordered" evidence="5">
    <location>
        <begin position="191"/>
        <end position="231"/>
    </location>
</feature>
<dbReference type="Proteomes" id="UP001519460">
    <property type="component" value="Unassembled WGS sequence"/>
</dbReference>
<dbReference type="CDD" id="cd11440">
    <property type="entry name" value="bHLH-O_Cwo_like"/>
    <property type="match status" value="1"/>
</dbReference>
<evidence type="ECO:0000256" key="4">
    <source>
        <dbReference type="ARBA" id="ARBA00023242"/>
    </source>
</evidence>
<dbReference type="SMART" id="SM00353">
    <property type="entry name" value="HLH"/>
    <property type="match status" value="1"/>
</dbReference>
<evidence type="ECO:0000256" key="1">
    <source>
        <dbReference type="ARBA" id="ARBA00004123"/>
    </source>
</evidence>
<dbReference type="SUPFAM" id="SSF47459">
    <property type="entry name" value="HLH, helix-loop-helix DNA-binding domain"/>
    <property type="match status" value="1"/>
</dbReference>
<feature type="compositionally biased region" description="Low complexity" evidence="5">
    <location>
        <begin position="533"/>
        <end position="548"/>
    </location>
</feature>
<dbReference type="EMBL" id="JACVVK020000088">
    <property type="protein sequence ID" value="KAK7493898.1"/>
    <property type="molecule type" value="Genomic_DNA"/>
</dbReference>
<dbReference type="PROSITE" id="PS50888">
    <property type="entry name" value="BHLH"/>
    <property type="match status" value="1"/>
</dbReference>
<feature type="compositionally biased region" description="Basic and acidic residues" evidence="5">
    <location>
        <begin position="220"/>
        <end position="231"/>
    </location>
</feature>
<dbReference type="SUPFAM" id="SSF158457">
    <property type="entry name" value="Orange domain-like"/>
    <property type="match status" value="1"/>
</dbReference>
<organism evidence="7 8">
    <name type="scientific">Batillaria attramentaria</name>
    <dbReference type="NCBI Taxonomy" id="370345"/>
    <lineage>
        <taxon>Eukaryota</taxon>
        <taxon>Metazoa</taxon>
        <taxon>Spiralia</taxon>
        <taxon>Lophotrochozoa</taxon>
        <taxon>Mollusca</taxon>
        <taxon>Gastropoda</taxon>
        <taxon>Caenogastropoda</taxon>
        <taxon>Sorbeoconcha</taxon>
        <taxon>Cerithioidea</taxon>
        <taxon>Batillariidae</taxon>
        <taxon>Batillaria</taxon>
    </lineage>
</organism>
<comment type="caution">
    <text evidence="7">The sequence shown here is derived from an EMBL/GenBank/DDBJ whole genome shotgun (WGS) entry which is preliminary data.</text>
</comment>